<dbReference type="InterPro" id="IPR000477">
    <property type="entry name" value="RT_dom"/>
</dbReference>
<accession>A0A9J6CC82</accession>
<dbReference type="GO" id="GO:0071897">
    <property type="term" value="P:DNA biosynthetic process"/>
    <property type="evidence" value="ECO:0007669"/>
    <property type="project" value="UniProtKB-ARBA"/>
</dbReference>
<reference evidence="2" key="1">
    <citation type="submission" date="2021-03" db="EMBL/GenBank/DDBJ databases">
        <title>Chromosome level genome of the anhydrobiotic midge Polypedilum vanderplanki.</title>
        <authorList>
            <person name="Yoshida Y."/>
            <person name="Kikawada T."/>
            <person name="Gusev O."/>
        </authorList>
    </citation>
    <scope>NUCLEOTIDE SEQUENCE</scope>
    <source>
        <strain evidence="2">NIAS01</strain>
        <tissue evidence="2">Whole body or cell culture</tissue>
    </source>
</reference>
<comment type="caution">
    <text evidence="2">The sequence shown here is derived from an EMBL/GenBank/DDBJ whole genome shotgun (WGS) entry which is preliminary data.</text>
</comment>
<dbReference type="Pfam" id="PF00078">
    <property type="entry name" value="RVT_1"/>
    <property type="match status" value="1"/>
</dbReference>
<evidence type="ECO:0000259" key="1">
    <source>
        <dbReference type="PROSITE" id="PS50878"/>
    </source>
</evidence>
<sequence>MIKSFEHVKKVQFKMTDYAGATDALKALIPSYKLVEGDVDLQCKCLLNEISEILNANTTEYKIKTRDDNFKLPKWADNKFVKLSNSIHNLKEKISKMILKSFPCDQLQLKLNQLIEEKNVYESYKTTKYYYNLLNKNPTISWDVINDICGRKKFSDEIILKSGNAYTVQYEEIANELQKEFLIHVGSNEHTVHSVYRGNNISDTLHFEEVSEDYVLNLIDNLDSSKAPGLDGIPPRVWKSLNNECFKLIAQLINRMIRNSQFPDCLKSAVIVPIFKKGDKSLAGNNRPISLLNIVSKIFEQVLYTQITAFVTLNNIYNISIWLHKSKAFDSLDHAILCDKLNYMGIRGTANQLIKDFLSNRKQSVKYKDVMSKEGDIKQGIPQGSLLGPLLFNLMISDMRFISTKCKIFKYADDALIQFTINKNYVATRWYRAPEMHAEQQRIYKID</sequence>
<dbReference type="OrthoDB" id="426210at2759"/>
<dbReference type="PANTHER" id="PTHR19446">
    <property type="entry name" value="REVERSE TRANSCRIPTASES"/>
    <property type="match status" value="1"/>
</dbReference>
<protein>
    <recommendedName>
        <fullName evidence="1">Reverse transcriptase domain-containing protein</fullName>
    </recommendedName>
</protein>
<evidence type="ECO:0000313" key="2">
    <source>
        <dbReference type="EMBL" id="KAG5679533.1"/>
    </source>
</evidence>
<dbReference type="PROSITE" id="PS50878">
    <property type="entry name" value="RT_POL"/>
    <property type="match status" value="1"/>
</dbReference>
<dbReference type="SUPFAM" id="SSF56672">
    <property type="entry name" value="DNA/RNA polymerases"/>
    <property type="match status" value="1"/>
</dbReference>
<organism evidence="2 3">
    <name type="scientific">Polypedilum vanderplanki</name>
    <name type="common">Sleeping chironomid midge</name>
    <dbReference type="NCBI Taxonomy" id="319348"/>
    <lineage>
        <taxon>Eukaryota</taxon>
        <taxon>Metazoa</taxon>
        <taxon>Ecdysozoa</taxon>
        <taxon>Arthropoda</taxon>
        <taxon>Hexapoda</taxon>
        <taxon>Insecta</taxon>
        <taxon>Pterygota</taxon>
        <taxon>Neoptera</taxon>
        <taxon>Endopterygota</taxon>
        <taxon>Diptera</taxon>
        <taxon>Nematocera</taxon>
        <taxon>Chironomoidea</taxon>
        <taxon>Chironomidae</taxon>
        <taxon>Chironominae</taxon>
        <taxon>Polypedilum</taxon>
        <taxon>Polypedilum</taxon>
    </lineage>
</organism>
<dbReference type="AlphaFoldDB" id="A0A9J6CC82"/>
<dbReference type="Proteomes" id="UP001107558">
    <property type="component" value="Chromosome 1"/>
</dbReference>
<dbReference type="EMBL" id="JADBJN010000001">
    <property type="protein sequence ID" value="KAG5679533.1"/>
    <property type="molecule type" value="Genomic_DNA"/>
</dbReference>
<feature type="domain" description="Reverse transcriptase" evidence="1">
    <location>
        <begin position="255"/>
        <end position="447"/>
    </location>
</feature>
<gene>
    <name evidence="2" type="ORF">PVAND_009093</name>
</gene>
<dbReference type="InterPro" id="IPR043502">
    <property type="entry name" value="DNA/RNA_pol_sf"/>
</dbReference>
<proteinExistence type="predicted"/>
<keyword evidence="3" id="KW-1185">Reference proteome</keyword>
<evidence type="ECO:0000313" key="3">
    <source>
        <dbReference type="Proteomes" id="UP001107558"/>
    </source>
</evidence>
<name>A0A9J6CC82_POLVA</name>